<protein>
    <recommendedName>
        <fullName evidence="3">inositol-phosphate phosphatase</fullName>
        <ecNumber evidence="3">3.1.3.25</ecNumber>
    </recommendedName>
</protein>
<evidence type="ECO:0000313" key="9">
    <source>
        <dbReference type="EMBL" id="PYZ93287.1"/>
    </source>
</evidence>
<dbReference type="EC" id="3.1.3.25" evidence="3"/>
<dbReference type="EMBL" id="PDOD01000002">
    <property type="protein sequence ID" value="PYZ93287.1"/>
    <property type="molecule type" value="Genomic_DNA"/>
</dbReference>
<evidence type="ECO:0000256" key="5">
    <source>
        <dbReference type="ARBA" id="ARBA00022801"/>
    </source>
</evidence>
<dbReference type="GO" id="GO:0006020">
    <property type="term" value="P:inositol metabolic process"/>
    <property type="evidence" value="ECO:0007669"/>
    <property type="project" value="TreeGrafter"/>
</dbReference>
<organism evidence="9 10">
    <name type="scientific">Salipaludibacillus keqinensis</name>
    <dbReference type="NCBI Taxonomy" id="2045207"/>
    <lineage>
        <taxon>Bacteria</taxon>
        <taxon>Bacillati</taxon>
        <taxon>Bacillota</taxon>
        <taxon>Bacilli</taxon>
        <taxon>Bacillales</taxon>
        <taxon>Bacillaceae</taxon>
    </lineage>
</organism>
<dbReference type="InterPro" id="IPR020550">
    <property type="entry name" value="Inositol_monophosphatase_CS"/>
</dbReference>
<dbReference type="Proteomes" id="UP000248214">
    <property type="component" value="Unassembled WGS sequence"/>
</dbReference>
<keyword evidence="10" id="KW-1185">Reference proteome</keyword>
<keyword evidence="8" id="KW-0175">Coiled coil</keyword>
<dbReference type="GO" id="GO:0046872">
    <property type="term" value="F:metal ion binding"/>
    <property type="evidence" value="ECO:0007669"/>
    <property type="project" value="UniProtKB-KW"/>
</dbReference>
<dbReference type="Gene3D" id="3.40.190.80">
    <property type="match status" value="1"/>
</dbReference>
<dbReference type="SUPFAM" id="SSF56655">
    <property type="entry name" value="Carbohydrate phosphatase"/>
    <property type="match status" value="1"/>
</dbReference>
<dbReference type="PROSITE" id="PS00629">
    <property type="entry name" value="IMP_1"/>
    <property type="match status" value="1"/>
</dbReference>
<feature type="binding site" evidence="7">
    <location>
        <position position="76"/>
    </location>
    <ligand>
        <name>Mg(2+)</name>
        <dbReference type="ChEBI" id="CHEBI:18420"/>
        <label>1</label>
        <note>catalytic</note>
    </ligand>
</feature>
<dbReference type="AlphaFoldDB" id="A0A323TIB3"/>
<feature type="binding site" evidence="7">
    <location>
        <position position="216"/>
    </location>
    <ligand>
        <name>Mg(2+)</name>
        <dbReference type="ChEBI" id="CHEBI:18420"/>
        <label>1</label>
        <note>catalytic</note>
    </ligand>
</feature>
<evidence type="ECO:0000256" key="2">
    <source>
        <dbReference type="ARBA" id="ARBA00001946"/>
    </source>
</evidence>
<feature type="binding site" evidence="7">
    <location>
        <position position="97"/>
    </location>
    <ligand>
        <name>Mg(2+)</name>
        <dbReference type="ChEBI" id="CHEBI:18420"/>
        <label>1</label>
        <note>catalytic</note>
    </ligand>
</feature>
<dbReference type="FunFam" id="3.30.540.10:FF:000003">
    <property type="entry name" value="Inositol-1-monophosphatase"/>
    <property type="match status" value="1"/>
</dbReference>
<comment type="caution">
    <text evidence="9">The sequence shown here is derived from an EMBL/GenBank/DDBJ whole genome shotgun (WGS) entry which is preliminary data.</text>
</comment>
<name>A0A323TIB3_9BACI</name>
<evidence type="ECO:0000256" key="7">
    <source>
        <dbReference type="PIRSR" id="PIRSR600760-2"/>
    </source>
</evidence>
<proteinExistence type="predicted"/>
<dbReference type="GO" id="GO:0046854">
    <property type="term" value="P:phosphatidylinositol phosphate biosynthetic process"/>
    <property type="evidence" value="ECO:0007669"/>
    <property type="project" value="InterPro"/>
</dbReference>
<comment type="catalytic activity">
    <reaction evidence="1">
        <text>a myo-inositol phosphate + H2O = myo-inositol + phosphate</text>
        <dbReference type="Rhea" id="RHEA:24056"/>
        <dbReference type="ChEBI" id="CHEBI:15377"/>
        <dbReference type="ChEBI" id="CHEBI:17268"/>
        <dbReference type="ChEBI" id="CHEBI:43474"/>
        <dbReference type="ChEBI" id="CHEBI:84139"/>
        <dbReference type="EC" id="3.1.3.25"/>
    </reaction>
</comment>
<dbReference type="InterPro" id="IPR020583">
    <property type="entry name" value="Inositol_monoP_metal-BS"/>
</dbReference>
<keyword evidence="4 7" id="KW-0479">Metal-binding</keyword>
<dbReference type="GO" id="GO:0008934">
    <property type="term" value="F:inositol monophosphate 1-phosphatase activity"/>
    <property type="evidence" value="ECO:0007669"/>
    <property type="project" value="TreeGrafter"/>
</dbReference>
<evidence type="ECO:0000256" key="6">
    <source>
        <dbReference type="ARBA" id="ARBA00022842"/>
    </source>
</evidence>
<gene>
    <name evidence="9" type="ORF">CR194_08825</name>
</gene>
<dbReference type="OrthoDB" id="9772456at2"/>
<evidence type="ECO:0000256" key="4">
    <source>
        <dbReference type="ARBA" id="ARBA00022723"/>
    </source>
</evidence>
<dbReference type="PRINTS" id="PR00377">
    <property type="entry name" value="IMPHPHTASES"/>
</dbReference>
<feature type="coiled-coil region" evidence="8">
    <location>
        <begin position="4"/>
        <end position="31"/>
    </location>
</feature>
<dbReference type="CDD" id="cd01637">
    <property type="entry name" value="IMPase_like"/>
    <property type="match status" value="1"/>
</dbReference>
<reference evidence="9 10" key="1">
    <citation type="submission" date="2017-10" db="EMBL/GenBank/DDBJ databases">
        <title>Bacillus sp. nov., a halophilic bacterium isolated from a Keqin Lake.</title>
        <authorList>
            <person name="Wang H."/>
        </authorList>
    </citation>
    <scope>NUCLEOTIDE SEQUENCE [LARGE SCALE GENOMIC DNA]</scope>
    <source>
        <strain evidence="9 10">KQ-12</strain>
    </source>
</reference>
<dbReference type="InterPro" id="IPR000760">
    <property type="entry name" value="Inositol_monophosphatase-like"/>
</dbReference>
<dbReference type="GO" id="GO:0007165">
    <property type="term" value="P:signal transduction"/>
    <property type="evidence" value="ECO:0007669"/>
    <property type="project" value="TreeGrafter"/>
</dbReference>
<dbReference type="PANTHER" id="PTHR20854">
    <property type="entry name" value="INOSITOL MONOPHOSPHATASE"/>
    <property type="match status" value="1"/>
</dbReference>
<keyword evidence="5" id="KW-0378">Hydrolase</keyword>
<evidence type="ECO:0000256" key="8">
    <source>
        <dbReference type="SAM" id="Coils"/>
    </source>
</evidence>
<feature type="binding site" evidence="7">
    <location>
        <position position="94"/>
    </location>
    <ligand>
        <name>Mg(2+)</name>
        <dbReference type="ChEBI" id="CHEBI:18420"/>
        <label>1</label>
        <note>catalytic</note>
    </ligand>
</feature>
<dbReference type="PANTHER" id="PTHR20854:SF4">
    <property type="entry name" value="INOSITOL-1-MONOPHOSPHATASE-RELATED"/>
    <property type="match status" value="1"/>
</dbReference>
<keyword evidence="6 7" id="KW-0460">Magnesium</keyword>
<sequence length="269" mass="30293">MITVTKEVETLEKVKQQAEEWIREAALYIKKEMKGSFAVNTKAHQHDLVTDVDKNVEAFFLEKLSETFPTHRLMGEEGSFEQIKDLSGIVWILDPIDGTINFVHQESNFAISIGIFLEGEPIIGFVYDVMRDELFSSFKGNGAYLNGEPLPKLPKNALNESILSFNAGWMLKDRRLEKLVHSSRGIRSYGVAALEMAYVASGRLDAYISFNLAPWDIAGGYALLQEVGGKATNFRGEALNFLEKDTLIAANPWIHDEIINTIYNQDNKQ</sequence>
<feature type="binding site" evidence="7">
    <location>
        <position position="96"/>
    </location>
    <ligand>
        <name>Mg(2+)</name>
        <dbReference type="ChEBI" id="CHEBI:18420"/>
        <label>1</label>
        <note>catalytic</note>
    </ligand>
</feature>
<dbReference type="PROSITE" id="PS00630">
    <property type="entry name" value="IMP_2"/>
    <property type="match status" value="1"/>
</dbReference>
<accession>A0A323TIB3</accession>
<evidence type="ECO:0000256" key="3">
    <source>
        <dbReference type="ARBA" id="ARBA00013106"/>
    </source>
</evidence>
<dbReference type="Pfam" id="PF00459">
    <property type="entry name" value="Inositol_P"/>
    <property type="match status" value="1"/>
</dbReference>
<comment type="cofactor">
    <cofactor evidence="2 7">
        <name>Mg(2+)</name>
        <dbReference type="ChEBI" id="CHEBI:18420"/>
    </cofactor>
</comment>
<evidence type="ECO:0000313" key="10">
    <source>
        <dbReference type="Proteomes" id="UP000248214"/>
    </source>
</evidence>
<evidence type="ECO:0000256" key="1">
    <source>
        <dbReference type="ARBA" id="ARBA00001033"/>
    </source>
</evidence>
<dbReference type="Gene3D" id="3.30.540.10">
    <property type="entry name" value="Fructose-1,6-Bisphosphatase, subunit A, domain 1"/>
    <property type="match status" value="1"/>
</dbReference>